<protein>
    <submittedName>
        <fullName evidence="2">Uncharacterized protein</fullName>
    </submittedName>
</protein>
<accession>A0A381S6S2</accession>
<feature type="region of interest" description="Disordered" evidence="1">
    <location>
        <begin position="258"/>
        <end position="321"/>
    </location>
</feature>
<reference evidence="2" key="1">
    <citation type="submission" date="2018-05" db="EMBL/GenBank/DDBJ databases">
        <authorList>
            <person name="Lanie J.A."/>
            <person name="Ng W.-L."/>
            <person name="Kazmierczak K.M."/>
            <person name="Andrzejewski T.M."/>
            <person name="Davidsen T.M."/>
            <person name="Wayne K.J."/>
            <person name="Tettelin H."/>
            <person name="Glass J.I."/>
            <person name="Rusch D."/>
            <person name="Podicherti R."/>
            <person name="Tsui H.-C.T."/>
            <person name="Winkler M.E."/>
        </authorList>
    </citation>
    <scope>NUCLEOTIDE SEQUENCE</scope>
</reference>
<feature type="region of interest" description="Disordered" evidence="1">
    <location>
        <begin position="333"/>
        <end position="371"/>
    </location>
</feature>
<organism evidence="2">
    <name type="scientific">marine metagenome</name>
    <dbReference type="NCBI Taxonomy" id="408172"/>
    <lineage>
        <taxon>unclassified sequences</taxon>
        <taxon>metagenomes</taxon>
        <taxon>ecological metagenomes</taxon>
    </lineage>
</organism>
<evidence type="ECO:0000256" key="1">
    <source>
        <dbReference type="SAM" id="MobiDB-lite"/>
    </source>
</evidence>
<name>A0A381S6S2_9ZZZZ</name>
<feature type="compositionally biased region" description="Basic residues" evidence="1">
    <location>
        <begin position="307"/>
        <end position="318"/>
    </location>
</feature>
<feature type="compositionally biased region" description="Low complexity" evidence="1">
    <location>
        <begin position="334"/>
        <end position="345"/>
    </location>
</feature>
<gene>
    <name evidence="2" type="ORF">METZ01_LOCUS51855</name>
</gene>
<evidence type="ECO:0000313" key="2">
    <source>
        <dbReference type="EMBL" id="SUZ99001.1"/>
    </source>
</evidence>
<feature type="compositionally biased region" description="Basic and acidic residues" evidence="1">
    <location>
        <begin position="281"/>
        <end position="301"/>
    </location>
</feature>
<feature type="compositionally biased region" description="Basic residues" evidence="1">
    <location>
        <begin position="346"/>
        <end position="357"/>
    </location>
</feature>
<dbReference type="AlphaFoldDB" id="A0A381S6S2"/>
<dbReference type="EMBL" id="UINC01002658">
    <property type="protein sequence ID" value="SUZ99001.1"/>
    <property type="molecule type" value="Genomic_DNA"/>
</dbReference>
<sequence length="371" mass="43815">MFILWHLKDIQTIFSPFGTFIVSNQLKNKTYLRIIMQLPKHIICYAIIMLSFFFEGCYTQLSVQKRVVVAEQPFRNNQTDSDDQEYILDSDTIVVEDGESVTIINNYSSLSLNPYYDDHWGFDPFYNVNLYYRPYGGIHYSYWHRPLWTNYGYTYWYDPYFYDPGYFCYSGYYGSYYGQWYGYPYSNWHGSSSYYSHYEKKKRNWNRRRGDIERQPVVRPTSPPSGKLDNVVVTSGGRNNIAHVVRQPAPSKNTVVQNDRTMNRDNRQSKNNSRNRTIIVRRGDRKEKRYQKKEAKKDVVKRVGSSAKKKKYRKKKPRSYANEIIRSVLGEVVSAASHSSGSKSQSNRKKTSKKARSTTRSSEKSNRRRSR</sequence>
<proteinExistence type="predicted"/>